<accession>A0AAE1JJ18</accession>
<dbReference type="Proteomes" id="UP001293593">
    <property type="component" value="Unassembled WGS sequence"/>
</dbReference>
<comment type="caution">
    <text evidence="1">The sequence shown here is derived from an EMBL/GenBank/DDBJ whole genome shotgun (WGS) entry which is preliminary data.</text>
</comment>
<evidence type="ECO:0000313" key="1">
    <source>
        <dbReference type="EMBL" id="KAK4270483.1"/>
    </source>
</evidence>
<dbReference type="EMBL" id="JAWXYG010000006">
    <property type="protein sequence ID" value="KAK4270483.1"/>
    <property type="molecule type" value="Genomic_DNA"/>
</dbReference>
<gene>
    <name evidence="1" type="ORF">QN277_023515</name>
</gene>
<sequence length="86" mass="9197">MKLLSLRRRLSIPPQRSRSQLSRSFSARWNASVPQPTRLAGYIYSSSFSEIKLRASDGAVSLPINGGSSDPGARSTAAVAAGLHLL</sequence>
<evidence type="ECO:0000313" key="2">
    <source>
        <dbReference type="Proteomes" id="UP001293593"/>
    </source>
</evidence>
<organism evidence="1 2">
    <name type="scientific">Acacia crassicarpa</name>
    <name type="common">northern wattle</name>
    <dbReference type="NCBI Taxonomy" id="499986"/>
    <lineage>
        <taxon>Eukaryota</taxon>
        <taxon>Viridiplantae</taxon>
        <taxon>Streptophyta</taxon>
        <taxon>Embryophyta</taxon>
        <taxon>Tracheophyta</taxon>
        <taxon>Spermatophyta</taxon>
        <taxon>Magnoliopsida</taxon>
        <taxon>eudicotyledons</taxon>
        <taxon>Gunneridae</taxon>
        <taxon>Pentapetalae</taxon>
        <taxon>rosids</taxon>
        <taxon>fabids</taxon>
        <taxon>Fabales</taxon>
        <taxon>Fabaceae</taxon>
        <taxon>Caesalpinioideae</taxon>
        <taxon>mimosoid clade</taxon>
        <taxon>Acacieae</taxon>
        <taxon>Acacia</taxon>
    </lineage>
</organism>
<keyword evidence="2" id="KW-1185">Reference proteome</keyword>
<name>A0AAE1JJ18_9FABA</name>
<proteinExistence type="predicted"/>
<reference evidence="1" key="1">
    <citation type="submission" date="2023-10" db="EMBL/GenBank/DDBJ databases">
        <title>Chromosome-level genome of the transformable northern wattle, Acacia crassicarpa.</title>
        <authorList>
            <person name="Massaro I."/>
            <person name="Sinha N.R."/>
            <person name="Poethig S."/>
            <person name="Leichty A.R."/>
        </authorList>
    </citation>
    <scope>NUCLEOTIDE SEQUENCE</scope>
    <source>
        <strain evidence="1">Acra3RX</strain>
        <tissue evidence="1">Leaf</tissue>
    </source>
</reference>
<dbReference type="AlphaFoldDB" id="A0AAE1JJ18"/>
<protein>
    <submittedName>
        <fullName evidence="1">Uncharacterized protein</fullName>
    </submittedName>
</protein>